<dbReference type="Gene3D" id="3.30.565.10">
    <property type="entry name" value="Histidine kinase-like ATPase, C-terminal domain"/>
    <property type="match status" value="1"/>
</dbReference>
<reference evidence="16 17" key="1">
    <citation type="submission" date="2017-12" db="EMBL/GenBank/DDBJ databases">
        <title>Confluentibacter flavum sp. nov., isolated from the saline lake.</title>
        <authorList>
            <person name="Yu L."/>
        </authorList>
    </citation>
    <scope>NUCLEOTIDE SEQUENCE [LARGE SCALE GENOMIC DNA]</scope>
    <source>
        <strain evidence="16 17">3B</strain>
    </source>
</reference>
<evidence type="ECO:0000256" key="11">
    <source>
        <dbReference type="PROSITE-ProRule" id="PRU00169"/>
    </source>
</evidence>
<dbReference type="PROSITE" id="PS50885">
    <property type="entry name" value="HAMP"/>
    <property type="match status" value="1"/>
</dbReference>
<evidence type="ECO:0000256" key="10">
    <source>
        <dbReference type="ARBA" id="ARBA00023012"/>
    </source>
</evidence>
<dbReference type="Proteomes" id="UP000233435">
    <property type="component" value="Unassembled WGS sequence"/>
</dbReference>
<keyword evidence="10" id="KW-0902">Two-component regulatory system</keyword>
<organism evidence="16 17">
    <name type="scientific">Confluentibacter flavum</name>
    <dbReference type="NCBI Taxonomy" id="1909700"/>
    <lineage>
        <taxon>Bacteria</taxon>
        <taxon>Pseudomonadati</taxon>
        <taxon>Bacteroidota</taxon>
        <taxon>Flavobacteriia</taxon>
        <taxon>Flavobacteriales</taxon>
        <taxon>Flavobacteriaceae</taxon>
        <taxon>Confluentibacter</taxon>
    </lineage>
</organism>
<dbReference type="CDD" id="cd06225">
    <property type="entry name" value="HAMP"/>
    <property type="match status" value="1"/>
</dbReference>
<dbReference type="Gene3D" id="1.10.287.130">
    <property type="match status" value="1"/>
</dbReference>
<feature type="transmembrane region" description="Helical" evidence="12">
    <location>
        <begin position="12"/>
        <end position="31"/>
    </location>
</feature>
<dbReference type="InterPro" id="IPR001789">
    <property type="entry name" value="Sig_transdc_resp-reg_receiver"/>
</dbReference>
<feature type="modified residue" description="4-aspartylphosphate" evidence="11">
    <location>
        <position position="701"/>
    </location>
</feature>
<feature type="domain" description="Histidine kinase" evidence="13">
    <location>
        <begin position="408"/>
        <end position="629"/>
    </location>
</feature>
<keyword evidence="12" id="KW-0472">Membrane</keyword>
<dbReference type="InterPro" id="IPR004358">
    <property type="entry name" value="Sig_transdc_His_kin-like_C"/>
</dbReference>
<evidence type="ECO:0000256" key="8">
    <source>
        <dbReference type="ARBA" id="ARBA00022777"/>
    </source>
</evidence>
<dbReference type="GO" id="GO:0005886">
    <property type="term" value="C:plasma membrane"/>
    <property type="evidence" value="ECO:0007669"/>
    <property type="project" value="UniProtKB-SubCell"/>
</dbReference>
<protein>
    <recommendedName>
        <fullName evidence="3">histidine kinase</fullName>
        <ecNumber evidence="3">2.7.13.3</ecNumber>
    </recommendedName>
</protein>
<evidence type="ECO:0000256" key="5">
    <source>
        <dbReference type="ARBA" id="ARBA00022553"/>
    </source>
</evidence>
<evidence type="ECO:0000256" key="4">
    <source>
        <dbReference type="ARBA" id="ARBA00022475"/>
    </source>
</evidence>
<dbReference type="SMART" id="SM00387">
    <property type="entry name" value="HATPase_c"/>
    <property type="match status" value="1"/>
</dbReference>
<name>A0A2N3HFU9_9FLAO</name>
<dbReference type="Pfam" id="PF00672">
    <property type="entry name" value="HAMP"/>
    <property type="match status" value="1"/>
</dbReference>
<dbReference type="InterPro" id="IPR005467">
    <property type="entry name" value="His_kinase_dom"/>
</dbReference>
<dbReference type="SUPFAM" id="SSF103190">
    <property type="entry name" value="Sensory domain-like"/>
    <property type="match status" value="1"/>
</dbReference>
<keyword evidence="9 12" id="KW-1133">Transmembrane helix</keyword>
<dbReference type="Gene3D" id="3.30.450.20">
    <property type="entry name" value="PAS domain"/>
    <property type="match status" value="1"/>
</dbReference>
<dbReference type="OrthoDB" id="9813394at2"/>
<dbReference type="PROSITE" id="PS50110">
    <property type="entry name" value="RESPONSE_REGULATORY"/>
    <property type="match status" value="1"/>
</dbReference>
<dbReference type="SUPFAM" id="SSF47226">
    <property type="entry name" value="Histidine-containing phosphotransfer domain, HPT domain"/>
    <property type="match status" value="1"/>
</dbReference>
<evidence type="ECO:0000256" key="6">
    <source>
        <dbReference type="ARBA" id="ARBA00022679"/>
    </source>
</evidence>
<comment type="caution">
    <text evidence="16">The sequence shown here is derived from an EMBL/GenBank/DDBJ whole genome shotgun (WGS) entry which is preliminary data.</text>
</comment>
<dbReference type="InterPro" id="IPR003594">
    <property type="entry name" value="HATPase_dom"/>
</dbReference>
<dbReference type="SUPFAM" id="SSF55874">
    <property type="entry name" value="ATPase domain of HSP90 chaperone/DNA topoisomerase II/histidine kinase"/>
    <property type="match status" value="1"/>
</dbReference>
<dbReference type="InterPro" id="IPR036890">
    <property type="entry name" value="HATPase_C_sf"/>
</dbReference>
<dbReference type="Pfam" id="PF02518">
    <property type="entry name" value="HATPase_c"/>
    <property type="match status" value="1"/>
</dbReference>
<dbReference type="RefSeq" id="WP_106661075.1">
    <property type="nucleotide sequence ID" value="NZ_PJEO01000056.1"/>
</dbReference>
<dbReference type="Pfam" id="PF00512">
    <property type="entry name" value="HisKA"/>
    <property type="match status" value="1"/>
</dbReference>
<dbReference type="InterPro" id="IPR003660">
    <property type="entry name" value="HAMP_dom"/>
</dbReference>
<dbReference type="GO" id="GO:0000155">
    <property type="term" value="F:phosphorelay sensor kinase activity"/>
    <property type="evidence" value="ECO:0007669"/>
    <property type="project" value="InterPro"/>
</dbReference>
<evidence type="ECO:0000259" key="13">
    <source>
        <dbReference type="PROSITE" id="PS50109"/>
    </source>
</evidence>
<gene>
    <name evidence="16" type="ORF">CSW08_16770</name>
</gene>
<dbReference type="InterPro" id="IPR036641">
    <property type="entry name" value="HPT_dom_sf"/>
</dbReference>
<proteinExistence type="predicted"/>
<keyword evidence="6" id="KW-0808">Transferase</keyword>
<keyword evidence="8" id="KW-0418">Kinase</keyword>
<dbReference type="Gene3D" id="6.10.340.10">
    <property type="match status" value="1"/>
</dbReference>
<accession>A0A2N3HFU9</accession>
<evidence type="ECO:0000259" key="15">
    <source>
        <dbReference type="PROSITE" id="PS50885"/>
    </source>
</evidence>
<keyword evidence="4" id="KW-1003">Cell membrane</keyword>
<dbReference type="AlphaFoldDB" id="A0A2N3HFU9"/>
<dbReference type="InterPro" id="IPR003661">
    <property type="entry name" value="HisK_dim/P_dom"/>
</dbReference>
<dbReference type="InterPro" id="IPR036097">
    <property type="entry name" value="HisK_dim/P_sf"/>
</dbReference>
<dbReference type="SUPFAM" id="SSF47384">
    <property type="entry name" value="Homodimeric domain of signal transducing histidine kinase"/>
    <property type="match status" value="1"/>
</dbReference>
<comment type="subcellular location">
    <subcellularLocation>
        <location evidence="2">Cell membrane</location>
        <topology evidence="2">Multi-pass membrane protein</topology>
    </subcellularLocation>
</comment>
<evidence type="ECO:0000256" key="12">
    <source>
        <dbReference type="SAM" id="Phobius"/>
    </source>
</evidence>
<keyword evidence="5 11" id="KW-0597">Phosphoprotein</keyword>
<evidence type="ECO:0000256" key="3">
    <source>
        <dbReference type="ARBA" id="ARBA00012438"/>
    </source>
</evidence>
<dbReference type="InterPro" id="IPR029151">
    <property type="entry name" value="Sensor-like_sf"/>
</dbReference>
<evidence type="ECO:0000256" key="7">
    <source>
        <dbReference type="ARBA" id="ARBA00022692"/>
    </source>
</evidence>
<dbReference type="EMBL" id="PJEO01000056">
    <property type="protein sequence ID" value="PKQ43658.1"/>
    <property type="molecule type" value="Genomic_DNA"/>
</dbReference>
<comment type="catalytic activity">
    <reaction evidence="1">
        <text>ATP + protein L-histidine = ADP + protein N-phospho-L-histidine.</text>
        <dbReference type="EC" id="2.7.13.3"/>
    </reaction>
</comment>
<dbReference type="CDD" id="cd00082">
    <property type="entry name" value="HisKA"/>
    <property type="match status" value="1"/>
</dbReference>
<dbReference type="InterPro" id="IPR011006">
    <property type="entry name" value="CheY-like_superfamily"/>
</dbReference>
<dbReference type="PANTHER" id="PTHR43711">
    <property type="entry name" value="TWO-COMPONENT HISTIDINE KINASE"/>
    <property type="match status" value="1"/>
</dbReference>
<dbReference type="InterPro" id="IPR050736">
    <property type="entry name" value="Sensor_HK_Regulatory"/>
</dbReference>
<feature type="domain" description="HAMP" evidence="15">
    <location>
        <begin position="333"/>
        <end position="386"/>
    </location>
</feature>
<evidence type="ECO:0000313" key="16">
    <source>
        <dbReference type="EMBL" id="PKQ43658.1"/>
    </source>
</evidence>
<evidence type="ECO:0000313" key="17">
    <source>
        <dbReference type="Proteomes" id="UP000233435"/>
    </source>
</evidence>
<dbReference type="SUPFAM" id="SSF52172">
    <property type="entry name" value="CheY-like"/>
    <property type="match status" value="1"/>
</dbReference>
<dbReference type="Pfam" id="PF21623">
    <property type="entry name" value="HK_sensor_dom_bact"/>
    <property type="match status" value="1"/>
</dbReference>
<dbReference type="PROSITE" id="PS50109">
    <property type="entry name" value="HIS_KIN"/>
    <property type="match status" value="1"/>
</dbReference>
<keyword evidence="7 12" id="KW-0812">Transmembrane</keyword>
<dbReference type="PRINTS" id="PR00344">
    <property type="entry name" value="BCTRLSENSOR"/>
</dbReference>
<evidence type="ECO:0000256" key="1">
    <source>
        <dbReference type="ARBA" id="ARBA00000085"/>
    </source>
</evidence>
<dbReference type="EC" id="2.7.13.3" evidence="3"/>
<keyword evidence="17" id="KW-1185">Reference proteome</keyword>
<dbReference type="Gene3D" id="3.40.50.2300">
    <property type="match status" value="1"/>
</dbReference>
<sequence length="875" mass="99837">MKIRHSIVTRFALFFTGLIIFSILLSGYLVFNNASRVIVAYSKERIMHTSELAEQSFYALLNEVSNDIAVISNSPTLKNYIVENSNKTTNDVNELFEVTLKNKASYFQIRLIGTENNGKEIIRLDKINQEILISNNLQEKGNQEYFKEAINMNKGDFYFSEINLNEEYGVISEPFTPTLRAASPIFDASNTVIGIVIINVDLTKLFETLSKISGNEFKLYLIDHNGQYLYSPIKSQRFGVQTKTKFNFYDDFKLKPNLILNDGFSQLNEKLKGDVLSYIKELTYFKGLRTLYLVSTIEDNVLMASASVVRKNSIQTLLGVCLLSILISWFFVRFFSKKINKITEAISNYDKGIDNNIELPINRKDEIGALALTFNKMKAKIDSQVNALQTSLKKEKEARNQRDEFLQNMSHEMRTPLNAILGLTKLLHKNAPTEAQLPIINTLERTSNSLAGLVYDVLDHKKLTEGRVHITHEPTTIDELLKDIYATYQYEAIQKGLIFTLNIDEKLKNQSFLTDALRLSQIVINLVVNAIKYTQEGTINLSAKLIKEKTFSLLEIKVTDTGIGILPENIDKINDRFFREKDDLSGRYGSYGLGLSIVKQLTILFGGTLKAVSEKGKGSEFNVKVPVIAALKNKTKVADKIIVYPKLKREYKMLHIEDDLSTLELVSYIFDDDTIRLIQVNKWNLVNESINQNKPDIIISDLMLENENLSSKLLDWISTNKVICPILLVSATEPEVMSQISGLYFQKPFNIDYLKDTVFKLLGSHEYSVPDFSNIYSNYDNNSSKIIKVLKLIEEEFETYMKRIDTVVESKNEDEWDAILHKLIAHINNLKLLSLSEALPKKVKAVTSGDLEKIHNVFAYYMCCIRVEIQINLKD</sequence>
<evidence type="ECO:0000256" key="2">
    <source>
        <dbReference type="ARBA" id="ARBA00004651"/>
    </source>
</evidence>
<evidence type="ECO:0000259" key="14">
    <source>
        <dbReference type="PROSITE" id="PS50110"/>
    </source>
</evidence>
<feature type="domain" description="Response regulatory" evidence="14">
    <location>
        <begin position="652"/>
        <end position="762"/>
    </location>
</feature>
<dbReference type="InterPro" id="IPR048760">
    <property type="entry name" value="VP0354-like_sensor_dom"/>
</dbReference>
<dbReference type="PANTHER" id="PTHR43711:SF26">
    <property type="entry name" value="SENSOR HISTIDINE KINASE RCSC"/>
    <property type="match status" value="1"/>
</dbReference>
<dbReference type="SMART" id="SM00388">
    <property type="entry name" value="HisKA"/>
    <property type="match status" value="1"/>
</dbReference>
<evidence type="ECO:0000256" key="9">
    <source>
        <dbReference type="ARBA" id="ARBA00022989"/>
    </source>
</evidence>